<keyword evidence="4" id="KW-0997">Cell inner membrane</keyword>
<evidence type="ECO:0000313" key="16">
    <source>
        <dbReference type="Proteomes" id="UP001301140"/>
    </source>
</evidence>
<evidence type="ECO:0000256" key="6">
    <source>
        <dbReference type="ARBA" id="ARBA00022688"/>
    </source>
</evidence>
<dbReference type="InterPro" id="IPR050154">
    <property type="entry name" value="UbiB_kinase"/>
</dbReference>
<dbReference type="EMBL" id="JARGEQ010000040">
    <property type="protein sequence ID" value="MDF1585730.1"/>
    <property type="molecule type" value="Genomic_DNA"/>
</dbReference>
<reference evidence="15 16" key="1">
    <citation type="submission" date="2023-03" db="EMBL/GenBank/DDBJ databases">
        <title>YIM 152171 draft genome.</title>
        <authorList>
            <person name="Yang Z."/>
        </authorList>
    </citation>
    <scope>NUCLEOTIDE SEQUENCE [LARGE SCALE GENOMIC DNA]</scope>
    <source>
        <strain evidence="15 16">YIM 152171</strain>
    </source>
</reference>
<keyword evidence="16" id="KW-1185">Reference proteome</keyword>
<comment type="caution">
    <text evidence="15">The sequence shown here is derived from an EMBL/GenBank/DDBJ whole genome shotgun (WGS) entry which is preliminary data.</text>
</comment>
<name>A0AAP3UYI1_9PROT</name>
<organism evidence="15 16">
    <name type="scientific">Marinimicrococcus flavescens</name>
    <dbReference type="NCBI Taxonomy" id="3031815"/>
    <lineage>
        <taxon>Bacteria</taxon>
        <taxon>Pseudomonadati</taxon>
        <taxon>Pseudomonadota</taxon>
        <taxon>Alphaproteobacteria</taxon>
        <taxon>Geminicoccales</taxon>
        <taxon>Geminicoccaceae</taxon>
        <taxon>Marinimicrococcus</taxon>
    </lineage>
</organism>
<comment type="pathway">
    <text evidence="1">Cofactor biosynthesis; ubiquinone biosynthesis [regulation].</text>
</comment>
<evidence type="ECO:0000256" key="8">
    <source>
        <dbReference type="ARBA" id="ARBA00022741"/>
    </source>
</evidence>
<keyword evidence="7 13" id="KW-0812">Transmembrane</keyword>
<dbReference type="InterPro" id="IPR004147">
    <property type="entry name" value="ABC1_dom"/>
</dbReference>
<evidence type="ECO:0000256" key="11">
    <source>
        <dbReference type="ARBA" id="ARBA00022989"/>
    </source>
</evidence>
<keyword evidence="10" id="KW-0067">ATP-binding</keyword>
<dbReference type="SUPFAM" id="SSF56112">
    <property type="entry name" value="Protein kinase-like (PK-like)"/>
    <property type="match status" value="1"/>
</dbReference>
<sequence length="499" mass="55428">MLRTLRNLRRVAGTAFCLARHNALFPFELVPQARPLLALADIFVDKSAPGRPGERLARALQELGPAFIKLGQSLATRADLLGATIARDLSTLHDQLPPFPAAQARALLESELEQPVGRLFSAFSDVPVAAASIAQVHLAVTADGREVAVKVLRPGIEELMERDLDFFLWLAQWAERLHPPLRRYRPVEAVRFLARSTRREMDLRLEASAAAEFAQNCEQDEGFKVPAVDWRLTGRRFVTFERVEGLPADEPDRLVAAGVDPDRVLEIAARVFFNQVFRDGFFHADMHPGNMVIASDGTIIAMDFGIMGRLDLATRRHLAEMLLGFLQRDYGRVTDVFFRAGFLPPHQDRAAFTQACRAIGEPILGLPLDEISFGRLLGQLLAMAEEFEMETQPQLLLLQKTMVVAEGVGRGLNPRVNIWQLAQPLVESWMRTHLGPEAQAREALRDGADALRRLPALVRRAEGFLEKPSVVAVRAGPTGWLPLWLLPFVLGILLGLVLG</sequence>
<dbReference type="GO" id="GO:0005524">
    <property type="term" value="F:ATP binding"/>
    <property type="evidence" value="ECO:0007669"/>
    <property type="project" value="UniProtKB-KW"/>
</dbReference>
<dbReference type="PANTHER" id="PTHR10566">
    <property type="entry name" value="CHAPERONE-ACTIVITY OF BC1 COMPLEX CABC1 -RELATED"/>
    <property type="match status" value="1"/>
</dbReference>
<dbReference type="AlphaFoldDB" id="A0AAP3UYI1"/>
<comment type="similarity">
    <text evidence="2">Belongs to the protein kinase superfamily. ADCK protein kinase family.</text>
</comment>
<dbReference type="Proteomes" id="UP001301140">
    <property type="component" value="Unassembled WGS sequence"/>
</dbReference>
<keyword evidence="12 13" id="KW-0472">Membrane</keyword>
<keyword evidence="9" id="KW-0418">Kinase</keyword>
<dbReference type="CDD" id="cd13972">
    <property type="entry name" value="UbiB"/>
    <property type="match status" value="1"/>
</dbReference>
<dbReference type="RefSeq" id="WP_327788145.1">
    <property type="nucleotide sequence ID" value="NZ_JARGEQ010000040.1"/>
</dbReference>
<dbReference type="InterPro" id="IPR010232">
    <property type="entry name" value="UbiB"/>
</dbReference>
<evidence type="ECO:0000256" key="2">
    <source>
        <dbReference type="ARBA" id="ARBA00009670"/>
    </source>
</evidence>
<dbReference type="GO" id="GO:0006744">
    <property type="term" value="P:ubiquinone biosynthetic process"/>
    <property type="evidence" value="ECO:0007669"/>
    <property type="project" value="UniProtKB-KW"/>
</dbReference>
<proteinExistence type="inferred from homology"/>
<evidence type="ECO:0000256" key="4">
    <source>
        <dbReference type="ARBA" id="ARBA00022519"/>
    </source>
</evidence>
<evidence type="ECO:0000256" key="3">
    <source>
        <dbReference type="ARBA" id="ARBA00022475"/>
    </source>
</evidence>
<protein>
    <submittedName>
        <fullName evidence="15">2-polyprenylphenol 6-hydroxylase</fullName>
    </submittedName>
</protein>
<evidence type="ECO:0000256" key="1">
    <source>
        <dbReference type="ARBA" id="ARBA00005020"/>
    </source>
</evidence>
<dbReference type="GO" id="GO:0004672">
    <property type="term" value="F:protein kinase activity"/>
    <property type="evidence" value="ECO:0007669"/>
    <property type="project" value="InterPro"/>
</dbReference>
<evidence type="ECO:0000256" key="7">
    <source>
        <dbReference type="ARBA" id="ARBA00022692"/>
    </source>
</evidence>
<accession>A0AAP3UYI1</accession>
<evidence type="ECO:0000313" key="15">
    <source>
        <dbReference type="EMBL" id="MDF1585730.1"/>
    </source>
</evidence>
<feature type="domain" description="Protein kinase" evidence="14">
    <location>
        <begin position="122"/>
        <end position="457"/>
    </location>
</feature>
<gene>
    <name evidence="15" type="primary">ubiB</name>
    <name evidence="15" type="ORF">PZ740_04935</name>
</gene>
<keyword evidence="8" id="KW-0547">Nucleotide-binding</keyword>
<evidence type="ECO:0000256" key="5">
    <source>
        <dbReference type="ARBA" id="ARBA00022679"/>
    </source>
</evidence>
<evidence type="ECO:0000256" key="10">
    <source>
        <dbReference type="ARBA" id="ARBA00022840"/>
    </source>
</evidence>
<dbReference type="Pfam" id="PF03109">
    <property type="entry name" value="ABC1"/>
    <property type="match status" value="1"/>
</dbReference>
<keyword evidence="11 13" id="KW-1133">Transmembrane helix</keyword>
<keyword evidence="5" id="KW-0808">Transferase</keyword>
<evidence type="ECO:0000256" key="9">
    <source>
        <dbReference type="ARBA" id="ARBA00022777"/>
    </source>
</evidence>
<dbReference type="PANTHER" id="PTHR10566:SF113">
    <property type="entry name" value="PROTEIN ACTIVITY OF BC1 COMPLEX KINASE 7, CHLOROPLASTIC"/>
    <property type="match status" value="1"/>
</dbReference>
<feature type="transmembrane region" description="Helical" evidence="13">
    <location>
        <begin position="479"/>
        <end position="498"/>
    </location>
</feature>
<dbReference type="NCBIfam" id="TIGR01982">
    <property type="entry name" value="UbiB"/>
    <property type="match status" value="1"/>
</dbReference>
<evidence type="ECO:0000256" key="13">
    <source>
        <dbReference type="SAM" id="Phobius"/>
    </source>
</evidence>
<keyword evidence="6" id="KW-0831">Ubiquinone biosynthesis</keyword>
<dbReference type="InterPro" id="IPR000719">
    <property type="entry name" value="Prot_kinase_dom"/>
</dbReference>
<dbReference type="InterPro" id="IPR045308">
    <property type="entry name" value="UbiB_bact"/>
</dbReference>
<evidence type="ECO:0000256" key="12">
    <source>
        <dbReference type="ARBA" id="ARBA00023136"/>
    </source>
</evidence>
<dbReference type="InterPro" id="IPR011009">
    <property type="entry name" value="Kinase-like_dom_sf"/>
</dbReference>
<evidence type="ECO:0000259" key="14">
    <source>
        <dbReference type="PROSITE" id="PS50011"/>
    </source>
</evidence>
<dbReference type="PROSITE" id="PS50011">
    <property type="entry name" value="PROTEIN_KINASE_DOM"/>
    <property type="match status" value="1"/>
</dbReference>
<keyword evidence="3" id="KW-1003">Cell membrane</keyword>